<dbReference type="GO" id="GO:0006396">
    <property type="term" value="P:RNA processing"/>
    <property type="evidence" value="ECO:0007669"/>
    <property type="project" value="InterPro"/>
</dbReference>
<dbReference type="RefSeq" id="WP_084097707.1">
    <property type="nucleotide sequence ID" value="NZ_FWXK01000001.1"/>
</dbReference>
<dbReference type="InterPro" id="IPR029064">
    <property type="entry name" value="Ribosomal_eL30-like_sf"/>
</dbReference>
<evidence type="ECO:0000259" key="5">
    <source>
        <dbReference type="Pfam" id="PF22435"/>
    </source>
</evidence>
<dbReference type="Gene3D" id="3.40.1280.10">
    <property type="match status" value="1"/>
</dbReference>
<dbReference type="InterPro" id="IPR029026">
    <property type="entry name" value="tRNA_m1G_MTases_N"/>
</dbReference>
<dbReference type="InterPro" id="IPR053888">
    <property type="entry name" value="MRM3-like_sub_bind"/>
</dbReference>
<dbReference type="AlphaFoldDB" id="A0A1W1Y227"/>
<evidence type="ECO:0000256" key="2">
    <source>
        <dbReference type="ARBA" id="ARBA00022603"/>
    </source>
</evidence>
<comment type="similarity">
    <text evidence="1">Belongs to the class IV-like SAM-binding methyltransferase superfamily. RNA methyltransferase TrmH family.</text>
</comment>
<evidence type="ECO:0000313" key="7">
    <source>
        <dbReference type="Proteomes" id="UP000243884"/>
    </source>
</evidence>
<dbReference type="Pfam" id="PF00588">
    <property type="entry name" value="SpoU_methylase"/>
    <property type="match status" value="1"/>
</dbReference>
<dbReference type="SUPFAM" id="SSF55315">
    <property type="entry name" value="L30e-like"/>
    <property type="match status" value="1"/>
</dbReference>
<dbReference type="CDD" id="cd18095">
    <property type="entry name" value="SpoU-like_rRNA-MTase"/>
    <property type="match status" value="1"/>
</dbReference>
<dbReference type="OrthoDB" id="9794400at2"/>
<dbReference type="STRING" id="371602.SAMN04487984_0090"/>
<evidence type="ECO:0000259" key="4">
    <source>
        <dbReference type="Pfam" id="PF00588"/>
    </source>
</evidence>
<evidence type="ECO:0000313" key="6">
    <source>
        <dbReference type="EMBL" id="SMC30202.1"/>
    </source>
</evidence>
<dbReference type="GO" id="GO:0003723">
    <property type="term" value="F:RNA binding"/>
    <property type="evidence" value="ECO:0007669"/>
    <property type="project" value="InterPro"/>
</dbReference>
<reference evidence="7" key="1">
    <citation type="submission" date="2017-04" db="EMBL/GenBank/DDBJ databases">
        <authorList>
            <person name="Varghese N."/>
            <person name="Submissions S."/>
        </authorList>
    </citation>
    <scope>NUCLEOTIDE SEQUENCE [LARGE SCALE GENOMIC DNA]</scope>
    <source>
        <strain evidence="7">DSM 21500</strain>
    </source>
</reference>
<evidence type="ECO:0000256" key="1">
    <source>
        <dbReference type="ARBA" id="ARBA00007228"/>
    </source>
</evidence>
<keyword evidence="7" id="KW-1185">Reference proteome</keyword>
<dbReference type="Gene3D" id="3.30.1330.30">
    <property type="match status" value="1"/>
</dbReference>
<organism evidence="6 7">
    <name type="scientific">Aerococcus suis</name>
    <dbReference type="NCBI Taxonomy" id="371602"/>
    <lineage>
        <taxon>Bacteria</taxon>
        <taxon>Bacillati</taxon>
        <taxon>Bacillota</taxon>
        <taxon>Bacilli</taxon>
        <taxon>Lactobacillales</taxon>
        <taxon>Aerococcaceae</taxon>
        <taxon>Aerococcus</taxon>
    </lineage>
</organism>
<dbReference type="SUPFAM" id="SSF75217">
    <property type="entry name" value="alpha/beta knot"/>
    <property type="match status" value="1"/>
</dbReference>
<dbReference type="PANTHER" id="PTHR43191">
    <property type="entry name" value="RRNA METHYLTRANSFERASE 3"/>
    <property type="match status" value="1"/>
</dbReference>
<dbReference type="InterPro" id="IPR029028">
    <property type="entry name" value="Alpha/beta_knot_MTases"/>
</dbReference>
<evidence type="ECO:0000256" key="3">
    <source>
        <dbReference type="ARBA" id="ARBA00022679"/>
    </source>
</evidence>
<dbReference type="InterPro" id="IPR051259">
    <property type="entry name" value="rRNA_Methyltransferase"/>
</dbReference>
<keyword evidence="2 6" id="KW-0489">Methyltransferase</keyword>
<dbReference type="PANTHER" id="PTHR43191:SF2">
    <property type="entry name" value="RRNA METHYLTRANSFERASE 3, MITOCHONDRIAL"/>
    <property type="match status" value="1"/>
</dbReference>
<dbReference type="GO" id="GO:0032259">
    <property type="term" value="P:methylation"/>
    <property type="evidence" value="ECO:0007669"/>
    <property type="project" value="UniProtKB-KW"/>
</dbReference>
<name>A0A1W1Y227_9LACT</name>
<dbReference type="GO" id="GO:0008173">
    <property type="term" value="F:RNA methyltransferase activity"/>
    <property type="evidence" value="ECO:0007669"/>
    <property type="project" value="InterPro"/>
</dbReference>
<protein>
    <submittedName>
        <fullName evidence="6">RNA methyltransferase, TrmH family</fullName>
    </submittedName>
</protein>
<dbReference type="Pfam" id="PF22435">
    <property type="entry name" value="MRM3-like_sub_bind"/>
    <property type="match status" value="1"/>
</dbReference>
<accession>A0A1W1Y227</accession>
<dbReference type="InterPro" id="IPR001537">
    <property type="entry name" value="SpoU_MeTrfase"/>
</dbReference>
<sequence length="251" mass="27732">MLTSKQNQQIKLLKKIQTKKGRQRFGAYLIEGPHLVAMAIQLSMPIQMIYSTPNAWDDSYASYDYEEISEEIAHYLSDTGHSQGVFATLPLNEAPLPNWQSLEEPLILLDAIQDPGNLGTIIRTADALGYRYVILGKGTVDLYNDKVLRSMQGSHFRLQIISADLTQLIPELQQSGYQIAATALDSQAVPLPELTFKQSKWGVMFGNEGNGIHSSLLNMADKTCYIPMSGDAESFNVAIAAAITMYQLGLS</sequence>
<gene>
    <name evidence="6" type="ORF">SAMN04487984_0090</name>
</gene>
<feature type="domain" description="MRM3-like substrate binding" evidence="5">
    <location>
        <begin position="7"/>
        <end position="87"/>
    </location>
</feature>
<dbReference type="EMBL" id="FWXK01000001">
    <property type="protein sequence ID" value="SMC30202.1"/>
    <property type="molecule type" value="Genomic_DNA"/>
</dbReference>
<feature type="domain" description="tRNA/rRNA methyltransferase SpoU type" evidence="4">
    <location>
        <begin position="106"/>
        <end position="246"/>
    </location>
</feature>
<keyword evidence="3 6" id="KW-0808">Transferase</keyword>
<proteinExistence type="inferred from homology"/>
<dbReference type="Proteomes" id="UP000243884">
    <property type="component" value="Unassembled WGS sequence"/>
</dbReference>